<accession>A0ABW5P578</accession>
<keyword evidence="2" id="KW-1185">Reference proteome</keyword>
<dbReference type="Proteomes" id="UP001597475">
    <property type="component" value="Unassembled WGS sequence"/>
</dbReference>
<organism evidence="1 2">
    <name type="scientific">Deinococcus taklimakanensis</name>
    <dbReference type="NCBI Taxonomy" id="536443"/>
    <lineage>
        <taxon>Bacteria</taxon>
        <taxon>Thermotogati</taxon>
        <taxon>Deinococcota</taxon>
        <taxon>Deinococci</taxon>
        <taxon>Deinococcales</taxon>
        <taxon>Deinococcaceae</taxon>
        <taxon>Deinococcus</taxon>
    </lineage>
</organism>
<name>A0ABW5P578_9DEIO</name>
<evidence type="ECO:0000313" key="2">
    <source>
        <dbReference type="Proteomes" id="UP001597475"/>
    </source>
</evidence>
<dbReference type="RefSeq" id="WP_386844716.1">
    <property type="nucleotide sequence ID" value="NZ_JBHUMK010000036.1"/>
</dbReference>
<comment type="caution">
    <text evidence="1">The sequence shown here is derived from an EMBL/GenBank/DDBJ whole genome shotgun (WGS) entry which is preliminary data.</text>
</comment>
<protein>
    <submittedName>
        <fullName evidence="1">Uncharacterized protein</fullName>
    </submittedName>
</protein>
<reference evidence="2" key="1">
    <citation type="journal article" date="2019" name="Int. J. Syst. Evol. Microbiol.">
        <title>The Global Catalogue of Microorganisms (GCM) 10K type strain sequencing project: providing services to taxonomists for standard genome sequencing and annotation.</title>
        <authorList>
            <consortium name="The Broad Institute Genomics Platform"/>
            <consortium name="The Broad Institute Genome Sequencing Center for Infectious Disease"/>
            <person name="Wu L."/>
            <person name="Ma J."/>
        </authorList>
    </citation>
    <scope>NUCLEOTIDE SEQUENCE [LARGE SCALE GENOMIC DNA]</scope>
    <source>
        <strain evidence="2">KCTC 33842</strain>
    </source>
</reference>
<evidence type="ECO:0000313" key="1">
    <source>
        <dbReference type="EMBL" id="MFD2609382.1"/>
    </source>
</evidence>
<sequence>MSAVDFRAAERTIRADKAVPLITGLQEGWLDDVVEATGELRGAGYPVVTVTAGRTANSRHKSTVTVVCRDEKIAGLAWHTLVQLLGLAAARRKLGIPPLSGWWPKAETHVQYDHARKRFAHLTVQDGIWDEYGPDGLVRSWLLEYSHGEFERRRLREKVRRYGPNPQLWVTPSAAHAAVIDALLQDMFPTVPRRILVVDWTGGEHVG</sequence>
<gene>
    <name evidence="1" type="ORF">ACFSR9_08035</name>
</gene>
<dbReference type="EMBL" id="JBHUMK010000036">
    <property type="protein sequence ID" value="MFD2609382.1"/>
    <property type="molecule type" value="Genomic_DNA"/>
</dbReference>
<proteinExistence type="predicted"/>